<sequence length="104" mass="11664">MENWRVTAAARLLISQRAEPQIPSDRDYSGLITRLAVCKELAHSPIREPCPPSGRIPSPELHPSYSELQATRTPLRLDTPSPWRVPSCLTPGPEIFLCFRSCVK</sequence>
<dbReference type="AlphaFoldDB" id="A0AAV9RMI2"/>
<reference evidence="1 2" key="1">
    <citation type="submission" date="2021-06" db="EMBL/GenBank/DDBJ databases">
        <authorList>
            <person name="Palmer J.M."/>
        </authorList>
    </citation>
    <scope>NUCLEOTIDE SEQUENCE [LARGE SCALE GENOMIC DNA]</scope>
    <source>
        <strain evidence="1 2">MEX-2019</strain>
        <tissue evidence="1">Muscle</tissue>
    </source>
</reference>
<accession>A0AAV9RMI2</accession>
<comment type="caution">
    <text evidence="1">The sequence shown here is derived from an EMBL/GenBank/DDBJ whole genome shotgun (WGS) entry which is preliminary data.</text>
</comment>
<evidence type="ECO:0000313" key="2">
    <source>
        <dbReference type="Proteomes" id="UP001311232"/>
    </source>
</evidence>
<keyword evidence="2" id="KW-1185">Reference proteome</keyword>
<proteinExistence type="predicted"/>
<gene>
    <name evidence="1" type="ORF">CRENBAI_009411</name>
</gene>
<protein>
    <submittedName>
        <fullName evidence="1">Uncharacterized protein</fullName>
    </submittedName>
</protein>
<dbReference type="Proteomes" id="UP001311232">
    <property type="component" value="Unassembled WGS sequence"/>
</dbReference>
<organism evidence="1 2">
    <name type="scientific">Crenichthys baileyi</name>
    <name type="common">White River springfish</name>
    <dbReference type="NCBI Taxonomy" id="28760"/>
    <lineage>
        <taxon>Eukaryota</taxon>
        <taxon>Metazoa</taxon>
        <taxon>Chordata</taxon>
        <taxon>Craniata</taxon>
        <taxon>Vertebrata</taxon>
        <taxon>Euteleostomi</taxon>
        <taxon>Actinopterygii</taxon>
        <taxon>Neopterygii</taxon>
        <taxon>Teleostei</taxon>
        <taxon>Neoteleostei</taxon>
        <taxon>Acanthomorphata</taxon>
        <taxon>Ovalentaria</taxon>
        <taxon>Atherinomorphae</taxon>
        <taxon>Cyprinodontiformes</taxon>
        <taxon>Goodeidae</taxon>
        <taxon>Crenichthys</taxon>
    </lineage>
</organism>
<dbReference type="EMBL" id="JAHHUM010001625">
    <property type="protein sequence ID" value="KAK5610205.1"/>
    <property type="molecule type" value="Genomic_DNA"/>
</dbReference>
<evidence type="ECO:0000313" key="1">
    <source>
        <dbReference type="EMBL" id="KAK5610205.1"/>
    </source>
</evidence>
<name>A0AAV9RMI2_9TELE</name>